<dbReference type="EMBL" id="FCOA02000066">
    <property type="protein sequence ID" value="SAK98222.1"/>
    <property type="molecule type" value="Genomic_DNA"/>
</dbReference>
<accession>A0A158DUC6</accession>
<proteinExistence type="predicted"/>
<protein>
    <submittedName>
        <fullName evidence="3">Membrane protein</fullName>
    </submittedName>
</protein>
<gene>
    <name evidence="3" type="ORF">AWB79_07574</name>
</gene>
<comment type="caution">
    <text evidence="3">The sequence shown here is derived from an EMBL/GenBank/DDBJ whole genome shotgun (WGS) entry which is preliminary data.</text>
</comment>
<evidence type="ECO:0000313" key="4">
    <source>
        <dbReference type="Proteomes" id="UP000054851"/>
    </source>
</evidence>
<keyword evidence="2" id="KW-0732">Signal</keyword>
<dbReference type="Proteomes" id="UP000054851">
    <property type="component" value="Unassembled WGS sequence"/>
</dbReference>
<reference evidence="3" key="1">
    <citation type="submission" date="2016-01" db="EMBL/GenBank/DDBJ databases">
        <authorList>
            <person name="Peeters C."/>
        </authorList>
    </citation>
    <scope>NUCLEOTIDE SEQUENCE</scope>
    <source>
        <strain evidence="3">LMG 29322</strain>
    </source>
</reference>
<evidence type="ECO:0000256" key="2">
    <source>
        <dbReference type="SAM" id="SignalP"/>
    </source>
</evidence>
<feature type="region of interest" description="Disordered" evidence="1">
    <location>
        <begin position="79"/>
        <end position="104"/>
    </location>
</feature>
<dbReference type="Pfam" id="PF13663">
    <property type="entry name" value="DUF4148"/>
    <property type="match status" value="1"/>
</dbReference>
<dbReference type="AlphaFoldDB" id="A0A158DUC6"/>
<dbReference type="RefSeq" id="WP_061172559.1">
    <property type="nucleotide sequence ID" value="NZ_FCOA02000066.1"/>
</dbReference>
<feature type="signal peptide" evidence="2">
    <location>
        <begin position="1"/>
        <end position="22"/>
    </location>
</feature>
<organism evidence="3 4">
    <name type="scientific">Caballeronia hypogeia</name>
    <dbReference type="NCBI Taxonomy" id="1777140"/>
    <lineage>
        <taxon>Bacteria</taxon>
        <taxon>Pseudomonadati</taxon>
        <taxon>Pseudomonadota</taxon>
        <taxon>Betaproteobacteria</taxon>
        <taxon>Burkholderiales</taxon>
        <taxon>Burkholderiaceae</taxon>
        <taxon>Caballeronia</taxon>
    </lineage>
</organism>
<dbReference type="InterPro" id="IPR025421">
    <property type="entry name" value="DUF4148"/>
</dbReference>
<feature type="chain" id="PRO_5007624545" evidence="2">
    <location>
        <begin position="23"/>
        <end position="104"/>
    </location>
</feature>
<feature type="compositionally biased region" description="Low complexity" evidence="1">
    <location>
        <begin position="79"/>
        <end position="92"/>
    </location>
</feature>
<dbReference type="OrthoDB" id="9099264at2"/>
<name>A0A158DUC6_9BURK</name>
<evidence type="ECO:0000256" key="1">
    <source>
        <dbReference type="SAM" id="MobiDB-lite"/>
    </source>
</evidence>
<sequence>MKPWVNVAVAAVVLSAPLVSFAQSSVPMTRAAVRAQLVILEKAGYSPAAEDASYPAKLEAAEIRVADLRLAQAQAEGYGASTGGASQSGSASKRIDPQSVFFGQ</sequence>
<keyword evidence="4" id="KW-1185">Reference proteome</keyword>
<evidence type="ECO:0000313" key="3">
    <source>
        <dbReference type="EMBL" id="SAK98222.1"/>
    </source>
</evidence>